<evidence type="ECO:0000256" key="4">
    <source>
        <dbReference type="ARBA" id="ARBA00012173"/>
    </source>
</evidence>
<evidence type="ECO:0000256" key="7">
    <source>
        <dbReference type="ARBA" id="ARBA00022827"/>
    </source>
</evidence>
<dbReference type="EC" id="1.4.3.16" evidence="4 10"/>
<dbReference type="AlphaFoldDB" id="A0A9W7KN38"/>
<accession>A0A9W7KN38</accession>
<comment type="cofactor">
    <cofactor evidence="1 11">
        <name>FAD</name>
        <dbReference type="ChEBI" id="CHEBI:57692"/>
    </cofactor>
</comment>
<comment type="function">
    <text evidence="11">Catalyzes the oxidation of L-aspartate to iminoaspartate.</text>
</comment>
<dbReference type="InterPro" id="IPR027477">
    <property type="entry name" value="Succ_DH/fumarate_Rdtase_cat_sf"/>
</dbReference>
<dbReference type="NCBIfam" id="TIGR00551">
    <property type="entry name" value="nadB"/>
    <property type="match status" value="1"/>
</dbReference>
<evidence type="ECO:0000256" key="3">
    <source>
        <dbReference type="ARBA" id="ARBA00008562"/>
    </source>
</evidence>
<dbReference type="EMBL" id="QOKW01000046">
    <property type="protein sequence ID" value="KAA0675940.1"/>
    <property type="molecule type" value="Genomic_DNA"/>
</dbReference>
<reference evidence="14 15" key="1">
    <citation type="submission" date="2018-07" db="EMBL/GenBank/DDBJ databases">
        <title>Genome sequence of Azospirillum sp. ATCC 49961.</title>
        <authorList>
            <person name="Sant'Anna F.H."/>
            <person name="Baldani J.I."/>
            <person name="Zilli J.E."/>
            <person name="Reis V.M."/>
            <person name="Hartmann A."/>
            <person name="Cruz L."/>
            <person name="de Souza E.M."/>
            <person name="de Oliveira Pedrosa F."/>
            <person name="Passaglia L.M.P."/>
        </authorList>
    </citation>
    <scope>NUCLEOTIDE SEQUENCE [LARGE SCALE GENOMIC DNA]</scope>
    <source>
        <strain evidence="14 15">ATCC 49961</strain>
    </source>
</reference>
<dbReference type="NCBIfam" id="NF005701">
    <property type="entry name" value="PRK07512.1"/>
    <property type="match status" value="1"/>
</dbReference>
<proteinExistence type="inferred from homology"/>
<dbReference type="GO" id="GO:0008734">
    <property type="term" value="F:L-aspartate oxidase activity"/>
    <property type="evidence" value="ECO:0007669"/>
    <property type="project" value="UniProtKB-UniRule"/>
</dbReference>
<dbReference type="SUPFAM" id="SSF46977">
    <property type="entry name" value="Succinate dehydrogenase/fumarate reductase flavoprotein C-terminal domain"/>
    <property type="match status" value="1"/>
</dbReference>
<keyword evidence="7 11" id="KW-0274">FAD</keyword>
<dbReference type="InterPro" id="IPR037099">
    <property type="entry name" value="Fum_R/Succ_DH_flav-like_C_sf"/>
</dbReference>
<dbReference type="GO" id="GO:0034628">
    <property type="term" value="P:'de novo' NAD+ biosynthetic process from L-aspartate"/>
    <property type="evidence" value="ECO:0007669"/>
    <property type="project" value="TreeGrafter"/>
</dbReference>
<gene>
    <name evidence="14" type="ORF">DS843_29225</name>
</gene>
<evidence type="ECO:0000256" key="8">
    <source>
        <dbReference type="ARBA" id="ARBA00023002"/>
    </source>
</evidence>
<comment type="caution">
    <text evidence="14">The sequence shown here is derived from an EMBL/GenBank/DDBJ whole genome shotgun (WGS) entry which is preliminary data.</text>
</comment>
<comment type="similarity">
    <text evidence="3 11">Belongs to the FAD-dependent oxidoreductase 2 family. NadB subfamily.</text>
</comment>
<dbReference type="PANTHER" id="PTHR42716:SF2">
    <property type="entry name" value="L-ASPARTATE OXIDASE, CHLOROPLASTIC"/>
    <property type="match status" value="1"/>
</dbReference>
<comment type="catalytic activity">
    <reaction evidence="9">
        <text>L-aspartate + O2 = iminosuccinate + H2O2</text>
        <dbReference type="Rhea" id="RHEA:25876"/>
        <dbReference type="ChEBI" id="CHEBI:15379"/>
        <dbReference type="ChEBI" id="CHEBI:16240"/>
        <dbReference type="ChEBI" id="CHEBI:29991"/>
        <dbReference type="ChEBI" id="CHEBI:77875"/>
        <dbReference type="EC" id="1.4.3.16"/>
    </reaction>
    <physiologicalReaction direction="left-to-right" evidence="9">
        <dbReference type="Rhea" id="RHEA:25877"/>
    </physiologicalReaction>
</comment>
<dbReference type="FunFam" id="3.90.700.10:FF:000002">
    <property type="entry name" value="L-aspartate oxidase"/>
    <property type="match status" value="1"/>
</dbReference>
<evidence type="ECO:0000256" key="9">
    <source>
        <dbReference type="ARBA" id="ARBA00048305"/>
    </source>
</evidence>
<dbReference type="Pfam" id="PF00890">
    <property type="entry name" value="FAD_binding_2"/>
    <property type="match status" value="1"/>
</dbReference>
<comment type="pathway">
    <text evidence="2 11">Cofactor biosynthesis; NAD(+) biosynthesis; iminoaspartate from L-aspartate (oxidase route): step 1/1.</text>
</comment>
<evidence type="ECO:0000256" key="2">
    <source>
        <dbReference type="ARBA" id="ARBA00004950"/>
    </source>
</evidence>
<dbReference type="SUPFAM" id="SSF51905">
    <property type="entry name" value="FAD/NAD(P)-binding domain"/>
    <property type="match status" value="1"/>
</dbReference>
<dbReference type="Pfam" id="PF02910">
    <property type="entry name" value="Succ_DH_flav_C"/>
    <property type="match status" value="1"/>
</dbReference>
<dbReference type="OrthoDB" id="9806724at2"/>
<evidence type="ECO:0000256" key="10">
    <source>
        <dbReference type="NCBIfam" id="TIGR00551"/>
    </source>
</evidence>
<keyword evidence="8 11" id="KW-0560">Oxidoreductase</keyword>
<feature type="domain" description="FAD-dependent oxidoreductase 2 FAD-binding" evidence="12">
    <location>
        <begin position="25"/>
        <end position="391"/>
    </location>
</feature>
<evidence type="ECO:0000313" key="14">
    <source>
        <dbReference type="EMBL" id="KAA0675940.1"/>
    </source>
</evidence>
<dbReference type="InterPro" id="IPR003953">
    <property type="entry name" value="FAD-dep_OxRdtase_2_FAD-bd"/>
</dbReference>
<sequence length="558" mass="57273">MARDKNPLVGRLPMVTPYTVRDSEVVVIGSGMAGLTAALRLAPGAVTLLTKTPDLPGGSSNHAQGGIAAAIGPGDGPEAHAADTVAAGAGFVDAGRALLLTREGAERVRALLRAGLPFDRDADGAPLLGREAAHGAARIVHAGGDATGATLVAALAERVRSTPSIRVESDAFAVDLAVRNGRVCGVLACHPEGWVFHRAPRVVLATGGVGGVYARTTNPPEATGDGLALAARAGALLADVEFVQFHPTALAVDADPAPLLTEALRGAGAVLLDRRGTRFMVKEHPLAELAPRDVVARAIGARVAAGEPVRLDIRPALAAKPDGFPTVLALCAAHGLDPWREPVPVAPAAHYHMGGVVTDHAGRTSLDGLWACGEVACTGVHGANRLASNSLLEALVFGARVARDVAGRDLPPLPPFALPEAPAVAGEVGAGLLDAITDESRRTLYQGAGLVRDGVGLLAARRKLDRLAAALDALSDGGPADLAAPNLAAIRRWGEARNRLLAGRLIVHAALARTESRGAHFRTDFPREDPAAQRHRFTLTDLTGTTDSLSGDAACSIL</sequence>
<dbReference type="SUPFAM" id="SSF56425">
    <property type="entry name" value="Succinate dehydrogenase/fumarate reductase flavoprotein, catalytic domain"/>
    <property type="match status" value="1"/>
</dbReference>
<evidence type="ECO:0000259" key="13">
    <source>
        <dbReference type="Pfam" id="PF02910"/>
    </source>
</evidence>
<dbReference type="InterPro" id="IPR015939">
    <property type="entry name" value="Fum_Rdtase/Succ_DH_flav-like_C"/>
</dbReference>
<dbReference type="Proteomes" id="UP000480854">
    <property type="component" value="Unassembled WGS sequence"/>
</dbReference>
<dbReference type="InterPro" id="IPR036188">
    <property type="entry name" value="FAD/NAD-bd_sf"/>
</dbReference>
<dbReference type="Gene3D" id="3.90.700.10">
    <property type="entry name" value="Succinate dehydrogenase/fumarate reductase flavoprotein, catalytic domain"/>
    <property type="match status" value="1"/>
</dbReference>
<dbReference type="InterPro" id="IPR005288">
    <property type="entry name" value="NadB"/>
</dbReference>
<dbReference type="Gene3D" id="1.20.58.100">
    <property type="entry name" value="Fumarate reductase/succinate dehydrogenase flavoprotein-like, C-terminal domain"/>
    <property type="match status" value="1"/>
</dbReference>
<dbReference type="GO" id="GO:0005737">
    <property type="term" value="C:cytoplasm"/>
    <property type="evidence" value="ECO:0007669"/>
    <property type="project" value="UniProtKB-SubCell"/>
</dbReference>
<evidence type="ECO:0000256" key="11">
    <source>
        <dbReference type="RuleBase" id="RU362049"/>
    </source>
</evidence>
<comment type="subcellular location">
    <subcellularLocation>
        <location evidence="11">Cytoplasm</location>
    </subcellularLocation>
</comment>
<evidence type="ECO:0000256" key="6">
    <source>
        <dbReference type="ARBA" id="ARBA00022642"/>
    </source>
</evidence>
<organism evidence="14 15">
    <name type="scientific">Roseomonas genomospecies 6</name>
    <dbReference type="NCBI Taxonomy" id="214106"/>
    <lineage>
        <taxon>Bacteria</taxon>
        <taxon>Pseudomonadati</taxon>
        <taxon>Pseudomonadota</taxon>
        <taxon>Alphaproteobacteria</taxon>
        <taxon>Acetobacterales</taxon>
        <taxon>Roseomonadaceae</taxon>
        <taxon>Roseomonas</taxon>
    </lineage>
</organism>
<keyword evidence="5 11" id="KW-0285">Flavoprotein</keyword>
<feature type="domain" description="Fumarate reductase/succinate dehydrogenase flavoprotein-like C-terminal" evidence="13">
    <location>
        <begin position="441"/>
        <end position="531"/>
    </location>
</feature>
<evidence type="ECO:0000256" key="5">
    <source>
        <dbReference type="ARBA" id="ARBA00022630"/>
    </source>
</evidence>
<evidence type="ECO:0000256" key="1">
    <source>
        <dbReference type="ARBA" id="ARBA00001974"/>
    </source>
</evidence>
<evidence type="ECO:0000259" key="12">
    <source>
        <dbReference type="Pfam" id="PF00890"/>
    </source>
</evidence>
<dbReference type="PRINTS" id="PR00368">
    <property type="entry name" value="FADPNR"/>
</dbReference>
<keyword evidence="6 11" id="KW-0662">Pyridine nucleotide biosynthesis</keyword>
<dbReference type="Gene3D" id="3.50.50.60">
    <property type="entry name" value="FAD/NAD(P)-binding domain"/>
    <property type="match status" value="1"/>
</dbReference>
<dbReference type="PANTHER" id="PTHR42716">
    <property type="entry name" value="L-ASPARTATE OXIDASE"/>
    <property type="match status" value="1"/>
</dbReference>
<protein>
    <recommendedName>
        <fullName evidence="4 10">L-aspartate oxidase</fullName>
        <ecNumber evidence="4 10">1.4.3.16</ecNumber>
    </recommendedName>
</protein>
<name>A0A9W7KN38_9PROT</name>
<keyword evidence="15" id="KW-1185">Reference proteome</keyword>
<evidence type="ECO:0000313" key="15">
    <source>
        <dbReference type="Proteomes" id="UP000480854"/>
    </source>
</evidence>